<dbReference type="SUPFAM" id="SSF89550">
    <property type="entry name" value="PHP domain-like"/>
    <property type="match status" value="1"/>
</dbReference>
<dbReference type="InterPro" id="IPR052018">
    <property type="entry name" value="PHP_domain"/>
</dbReference>
<reference evidence="2 3" key="1">
    <citation type="submission" date="2018-03" db="EMBL/GenBank/DDBJ databases">
        <title>Draft Genome Sequences of the Obligatory Marine Myxobacteria Enhygromyxa salina SWB007.</title>
        <authorList>
            <person name="Poehlein A."/>
            <person name="Moghaddam J.A."/>
            <person name="Harms H."/>
            <person name="Alanjari M."/>
            <person name="Koenig G.M."/>
            <person name="Daniel R."/>
            <person name="Schaeberle T.F."/>
        </authorList>
    </citation>
    <scope>NUCLEOTIDE SEQUENCE [LARGE SCALE GENOMIC DNA]</scope>
    <source>
        <strain evidence="2 3">SWB007</strain>
    </source>
</reference>
<dbReference type="Gene3D" id="3.20.20.140">
    <property type="entry name" value="Metal-dependent hydrolases"/>
    <property type="match status" value="1"/>
</dbReference>
<gene>
    <name evidence="2" type="ORF">ENSA7_06360</name>
</gene>
<dbReference type="OrthoDB" id="9804333at2"/>
<evidence type="ECO:0000259" key="1">
    <source>
        <dbReference type="SMART" id="SM00481"/>
    </source>
</evidence>
<dbReference type="RefSeq" id="WP_106087717.1">
    <property type="nucleotide sequence ID" value="NZ_PVNL01000015.1"/>
</dbReference>
<sequence>MRLELHCHSTCSDGSLEPEQLAQALSEFGVELACLTDHDTTVGCDRLAAELTRTATGTGPAPRVLRGLELSSKHAGRTIHLLIWGVADGPGRDRLEHRLAVQLQRRRERIVAICDRFAGLGIALDPEPILAAAVGRTPGRPDVARALVEAGHCSSMRAAFDKYLRDNGPADVPIASLELGEALALGRAAGARMSLAHPHTLRHYAVVRELFIEFRDRGLEGIEAFYGQVSPTRAEPWLRLARELDLVPTAGSDFHGAALADIKRPGIEIPLAYAVRLREWLADVASIEPTARS</sequence>
<comment type="caution">
    <text evidence="2">The sequence shown here is derived from an EMBL/GenBank/DDBJ whole genome shotgun (WGS) entry which is preliminary data.</text>
</comment>
<dbReference type="SMART" id="SM00481">
    <property type="entry name" value="POLIIIAc"/>
    <property type="match status" value="1"/>
</dbReference>
<proteinExistence type="predicted"/>
<feature type="domain" description="Polymerase/histidinol phosphatase N-terminal" evidence="1">
    <location>
        <begin position="3"/>
        <end position="74"/>
    </location>
</feature>
<evidence type="ECO:0000313" key="2">
    <source>
        <dbReference type="EMBL" id="PRQ09579.1"/>
    </source>
</evidence>
<dbReference type="EMBL" id="PVNL01000015">
    <property type="protein sequence ID" value="PRQ09579.1"/>
    <property type="molecule type" value="Genomic_DNA"/>
</dbReference>
<dbReference type="InterPro" id="IPR016195">
    <property type="entry name" value="Pol/histidinol_Pase-like"/>
</dbReference>
<dbReference type="GO" id="GO:0004534">
    <property type="term" value="F:5'-3' RNA exonuclease activity"/>
    <property type="evidence" value="ECO:0007669"/>
    <property type="project" value="TreeGrafter"/>
</dbReference>
<dbReference type="GO" id="GO:0035312">
    <property type="term" value="F:5'-3' DNA exonuclease activity"/>
    <property type="evidence" value="ECO:0007669"/>
    <property type="project" value="TreeGrafter"/>
</dbReference>
<accession>A0A2S9YWZ1</accession>
<organism evidence="2 3">
    <name type="scientific">Enhygromyxa salina</name>
    <dbReference type="NCBI Taxonomy" id="215803"/>
    <lineage>
        <taxon>Bacteria</taxon>
        <taxon>Pseudomonadati</taxon>
        <taxon>Myxococcota</taxon>
        <taxon>Polyangia</taxon>
        <taxon>Nannocystales</taxon>
        <taxon>Nannocystaceae</taxon>
        <taxon>Enhygromyxa</taxon>
    </lineage>
</organism>
<dbReference type="InterPro" id="IPR004013">
    <property type="entry name" value="PHP_dom"/>
</dbReference>
<dbReference type="Proteomes" id="UP000238823">
    <property type="component" value="Unassembled WGS sequence"/>
</dbReference>
<name>A0A2S9YWZ1_9BACT</name>
<dbReference type="InterPro" id="IPR003141">
    <property type="entry name" value="Pol/His_phosphatase_N"/>
</dbReference>
<protein>
    <submittedName>
        <fullName evidence="2">PHP domain protein</fullName>
    </submittedName>
</protein>
<evidence type="ECO:0000313" key="3">
    <source>
        <dbReference type="Proteomes" id="UP000238823"/>
    </source>
</evidence>
<dbReference type="AlphaFoldDB" id="A0A2S9YWZ1"/>
<dbReference type="Pfam" id="PF02811">
    <property type="entry name" value="PHP"/>
    <property type="match status" value="1"/>
</dbReference>
<dbReference type="Gene3D" id="1.10.150.650">
    <property type="match status" value="1"/>
</dbReference>
<dbReference type="PANTHER" id="PTHR42924">
    <property type="entry name" value="EXONUCLEASE"/>
    <property type="match status" value="1"/>
</dbReference>
<dbReference type="PANTHER" id="PTHR42924:SF3">
    <property type="entry name" value="POLYMERASE_HISTIDINOL PHOSPHATASE N-TERMINAL DOMAIN-CONTAINING PROTEIN"/>
    <property type="match status" value="1"/>
</dbReference>